<dbReference type="AlphaFoldDB" id="A0A1H3TZR7"/>
<keyword evidence="3" id="KW-1185">Reference proteome</keyword>
<name>A0A1H3TZR7_9ACTN</name>
<sequence>MPDLDFVGLGEETQQVFRPRFDEVVRRARRRRRWLAGLSALVVAVAGGGVAASLSVGTASRPDGSYRGSATSRVVAGDIWHLYQLTETCDTGGCRFHFAVSADRGVTWSLRPPPGPDTAYRQILSATNTTVVVAADSTRWVTVDAGRTWREGTLENRTTTQTDQFAYVDGAQVVLVRPGTGGLASVAAPQPLRQARSFEGGGALWMVGFARARGIRSVDLSTAVSGDFGRSWEVRRLPRDFGFLDFSSANGVDLYALYGVDHAFKVFASRNGGATWSATASIPVSFGGGGLLATRSGVLWLSTPDGLLRSTDGGRSFDRRGFPDIGPVGFDTSIDGMYVASTMGAYSRTWVSEDGQGWVETPR</sequence>
<reference evidence="3" key="1">
    <citation type="submission" date="2016-10" db="EMBL/GenBank/DDBJ databases">
        <authorList>
            <person name="Varghese N."/>
            <person name="Submissions S."/>
        </authorList>
    </citation>
    <scope>NUCLEOTIDE SEQUENCE [LARGE SCALE GENOMIC DNA]</scope>
    <source>
        <strain evidence="3">DSM 44718</strain>
    </source>
</reference>
<accession>A0A1H3TZR7</accession>
<evidence type="ECO:0000256" key="1">
    <source>
        <dbReference type="SAM" id="Phobius"/>
    </source>
</evidence>
<proteinExistence type="predicted"/>
<dbReference type="OrthoDB" id="3333087at2"/>
<evidence type="ECO:0000313" key="2">
    <source>
        <dbReference type="EMBL" id="SDZ55547.1"/>
    </source>
</evidence>
<evidence type="ECO:0008006" key="4">
    <source>
        <dbReference type="Google" id="ProtNLM"/>
    </source>
</evidence>
<dbReference type="STRING" id="137265.SAMN05421684_6644"/>
<keyword evidence="1" id="KW-0812">Transmembrane</keyword>
<dbReference type="InterPro" id="IPR015943">
    <property type="entry name" value="WD40/YVTN_repeat-like_dom_sf"/>
</dbReference>
<dbReference type="InterPro" id="IPR036278">
    <property type="entry name" value="Sialidase_sf"/>
</dbReference>
<dbReference type="RefSeq" id="WP_090800479.1">
    <property type="nucleotide sequence ID" value="NZ_BOND01000024.1"/>
</dbReference>
<evidence type="ECO:0000313" key="3">
    <source>
        <dbReference type="Proteomes" id="UP000199632"/>
    </source>
</evidence>
<protein>
    <recommendedName>
        <fullName evidence="4">BNR/Asp-box repeat-containing protein</fullName>
    </recommendedName>
</protein>
<dbReference type="Gene3D" id="2.130.10.10">
    <property type="entry name" value="YVTN repeat-like/Quinoprotein amine dehydrogenase"/>
    <property type="match status" value="1"/>
</dbReference>
<dbReference type="EMBL" id="FNQB01000003">
    <property type="protein sequence ID" value="SDZ55547.1"/>
    <property type="molecule type" value="Genomic_DNA"/>
</dbReference>
<keyword evidence="1" id="KW-1133">Transmembrane helix</keyword>
<organism evidence="2 3">
    <name type="scientific">Asanoa ishikariensis</name>
    <dbReference type="NCBI Taxonomy" id="137265"/>
    <lineage>
        <taxon>Bacteria</taxon>
        <taxon>Bacillati</taxon>
        <taxon>Actinomycetota</taxon>
        <taxon>Actinomycetes</taxon>
        <taxon>Micromonosporales</taxon>
        <taxon>Micromonosporaceae</taxon>
        <taxon>Asanoa</taxon>
    </lineage>
</organism>
<gene>
    <name evidence="2" type="ORF">SAMN05421684_6644</name>
</gene>
<dbReference type="Proteomes" id="UP000199632">
    <property type="component" value="Unassembled WGS sequence"/>
</dbReference>
<dbReference type="SUPFAM" id="SSF50939">
    <property type="entry name" value="Sialidases"/>
    <property type="match status" value="1"/>
</dbReference>
<keyword evidence="1" id="KW-0472">Membrane</keyword>
<feature type="transmembrane region" description="Helical" evidence="1">
    <location>
        <begin position="34"/>
        <end position="56"/>
    </location>
</feature>